<dbReference type="GO" id="GO:0031419">
    <property type="term" value="F:cobalamin binding"/>
    <property type="evidence" value="ECO:0007669"/>
    <property type="project" value="InterPro"/>
</dbReference>
<dbReference type="PROSITE" id="PS51918">
    <property type="entry name" value="RADICAL_SAM"/>
    <property type="match status" value="1"/>
</dbReference>
<keyword evidence="2" id="KW-0949">S-adenosyl-L-methionine</keyword>
<dbReference type="InterPro" id="IPR007197">
    <property type="entry name" value="rSAM"/>
</dbReference>
<evidence type="ECO:0000313" key="9">
    <source>
        <dbReference type="EMBL" id="OGZ20030.1"/>
    </source>
</evidence>
<keyword evidence="6" id="KW-0812">Transmembrane</keyword>
<keyword evidence="4" id="KW-0408">Iron</keyword>
<dbReference type="EMBL" id="MHMA01000029">
    <property type="protein sequence ID" value="OGZ20030.1"/>
    <property type="molecule type" value="Genomic_DNA"/>
</dbReference>
<evidence type="ECO:0000256" key="4">
    <source>
        <dbReference type="ARBA" id="ARBA00023004"/>
    </source>
</evidence>
<feature type="domain" description="B12-binding" evidence="7">
    <location>
        <begin position="7"/>
        <end position="171"/>
    </location>
</feature>
<dbReference type="PANTHER" id="PTHR43409">
    <property type="entry name" value="ANAEROBIC MAGNESIUM-PROTOPORPHYRIN IX MONOMETHYL ESTER CYCLASE-RELATED"/>
    <property type="match status" value="1"/>
</dbReference>
<evidence type="ECO:0000259" key="8">
    <source>
        <dbReference type="PROSITE" id="PS51918"/>
    </source>
</evidence>
<dbReference type="SFLD" id="SFLDS00029">
    <property type="entry name" value="Radical_SAM"/>
    <property type="match status" value="1"/>
</dbReference>
<dbReference type="SFLD" id="SFLDG01123">
    <property type="entry name" value="methyltransferase_(Class_B)"/>
    <property type="match status" value="1"/>
</dbReference>
<comment type="caution">
    <text evidence="9">The sequence shown here is derived from an EMBL/GenBank/DDBJ whole genome shotgun (WGS) entry which is preliminary data.</text>
</comment>
<feature type="domain" description="Radical SAM core" evidence="8">
    <location>
        <begin position="217"/>
        <end position="456"/>
    </location>
</feature>
<keyword evidence="3" id="KW-0479">Metal-binding</keyword>
<name>A0A1G2E3V6_9BACT</name>
<dbReference type="InterPro" id="IPR034466">
    <property type="entry name" value="Methyltransferase_Class_B"/>
</dbReference>
<dbReference type="InterPro" id="IPR023404">
    <property type="entry name" value="rSAM_horseshoe"/>
</dbReference>
<dbReference type="GO" id="GO:0003824">
    <property type="term" value="F:catalytic activity"/>
    <property type="evidence" value="ECO:0007669"/>
    <property type="project" value="InterPro"/>
</dbReference>
<dbReference type="PROSITE" id="PS51332">
    <property type="entry name" value="B12_BINDING"/>
    <property type="match status" value="1"/>
</dbReference>
<keyword evidence="6" id="KW-0472">Membrane</keyword>
<dbReference type="InterPro" id="IPR051198">
    <property type="entry name" value="BchE-like"/>
</dbReference>
<dbReference type="CDD" id="cd01335">
    <property type="entry name" value="Radical_SAM"/>
    <property type="match status" value="1"/>
</dbReference>
<dbReference type="Gene3D" id="3.80.30.20">
    <property type="entry name" value="tm_1862 like domain"/>
    <property type="match status" value="1"/>
</dbReference>
<keyword evidence="6" id="KW-1133">Transmembrane helix</keyword>
<dbReference type="Pfam" id="PF02310">
    <property type="entry name" value="B12-binding"/>
    <property type="match status" value="1"/>
</dbReference>
<evidence type="ECO:0000313" key="10">
    <source>
        <dbReference type="Proteomes" id="UP000178721"/>
    </source>
</evidence>
<evidence type="ECO:0000256" key="3">
    <source>
        <dbReference type="ARBA" id="ARBA00022723"/>
    </source>
</evidence>
<dbReference type="GO" id="GO:0051539">
    <property type="term" value="F:4 iron, 4 sulfur cluster binding"/>
    <property type="evidence" value="ECO:0007669"/>
    <property type="project" value="UniProtKB-KW"/>
</dbReference>
<dbReference type="Proteomes" id="UP000178721">
    <property type="component" value="Unassembled WGS sequence"/>
</dbReference>
<evidence type="ECO:0000259" key="7">
    <source>
        <dbReference type="PROSITE" id="PS51332"/>
    </source>
</evidence>
<evidence type="ECO:0000256" key="5">
    <source>
        <dbReference type="ARBA" id="ARBA00023014"/>
    </source>
</evidence>
<sequence>MEDKNKKFKILLVCPNIPGMLVLPGAIGLFTAILKKAGFALDLFDATLYKDEVSVSPQKRVEYAQARQFSYKKNLGIELRPDVIGSFKAKVESFQPDLMLFSVVEDAFRQALSLLDAVKDKNIPHIVGGVFPTADPAKVISFPQIKIICIGEGERVVLEVAQRLRDGRDICDVSNLWIKKGDDTIIQNPVGHLANINEVFPDYSLFEEVRFYRPMGGKILKTVPLETARGCPYQCKFCNSPMWTKFYHEHGEAIFLRRKSIDGLIKEIRYLVEEYQPELLYIIDDTFLARPVEEIKEFAEKYQEFRIPFWMNTRPETLDEERIGLLKQMNCYRMSIGVECGSEEFRKKKLNRHASNQDILERMALLAKSGLVFSVNNIIGFPDETRELIFETIEFNRQLQGYDSLTVSIFTPYHGTRLREEAVQKGYLDSSVITSHTTSSSLLDMPQLSKEDIDGLVKTFTMYVGFPQKWWSHIERAEKPTPEGREIFNKLKNIYQEIYFSGDQFQKNKTIPDWDELEKKLK</sequence>
<keyword evidence="5" id="KW-0411">Iron-sulfur</keyword>
<proteinExistence type="predicted"/>
<protein>
    <submittedName>
        <fullName evidence="9">Uncharacterized protein</fullName>
    </submittedName>
</protein>
<evidence type="ECO:0000256" key="6">
    <source>
        <dbReference type="SAM" id="Phobius"/>
    </source>
</evidence>
<evidence type="ECO:0000256" key="2">
    <source>
        <dbReference type="ARBA" id="ARBA00022691"/>
    </source>
</evidence>
<reference evidence="9 10" key="1">
    <citation type="journal article" date="2016" name="Nat. Commun.">
        <title>Thousands of microbial genomes shed light on interconnected biogeochemical processes in an aquifer system.</title>
        <authorList>
            <person name="Anantharaman K."/>
            <person name="Brown C.T."/>
            <person name="Hug L.A."/>
            <person name="Sharon I."/>
            <person name="Castelle C.J."/>
            <person name="Probst A.J."/>
            <person name="Thomas B.C."/>
            <person name="Singh A."/>
            <person name="Wilkins M.J."/>
            <person name="Karaoz U."/>
            <person name="Brodie E.L."/>
            <person name="Williams K.H."/>
            <person name="Hubbard S.S."/>
            <person name="Banfield J.F."/>
        </authorList>
    </citation>
    <scope>NUCLEOTIDE SEQUENCE [LARGE SCALE GENOMIC DNA]</scope>
</reference>
<dbReference type="Pfam" id="PF04055">
    <property type="entry name" value="Radical_SAM"/>
    <property type="match status" value="1"/>
</dbReference>
<gene>
    <name evidence="9" type="ORF">A2654_02335</name>
</gene>
<feature type="transmembrane region" description="Helical" evidence="6">
    <location>
        <begin position="12"/>
        <end position="34"/>
    </location>
</feature>
<dbReference type="InterPro" id="IPR006158">
    <property type="entry name" value="Cobalamin-bd"/>
</dbReference>
<dbReference type="GO" id="GO:0046872">
    <property type="term" value="F:metal ion binding"/>
    <property type="evidence" value="ECO:0007669"/>
    <property type="project" value="UniProtKB-KW"/>
</dbReference>
<comment type="cofactor">
    <cofactor evidence="1">
        <name>[4Fe-4S] cluster</name>
        <dbReference type="ChEBI" id="CHEBI:49883"/>
    </cofactor>
</comment>
<dbReference type="Gene3D" id="3.40.50.280">
    <property type="entry name" value="Cobalamin-binding domain"/>
    <property type="match status" value="1"/>
</dbReference>
<organism evidence="9 10">
    <name type="scientific">Candidatus Nealsonbacteria bacterium RIFCSPHIGHO2_01_FULL_43_31</name>
    <dbReference type="NCBI Taxonomy" id="1801665"/>
    <lineage>
        <taxon>Bacteria</taxon>
        <taxon>Candidatus Nealsoniibacteriota</taxon>
    </lineage>
</organism>
<dbReference type="SFLD" id="SFLDG01082">
    <property type="entry name" value="B12-binding_domain_containing"/>
    <property type="match status" value="1"/>
</dbReference>
<dbReference type="SMART" id="SM00729">
    <property type="entry name" value="Elp3"/>
    <property type="match status" value="1"/>
</dbReference>
<dbReference type="AlphaFoldDB" id="A0A1G2E3V6"/>
<evidence type="ECO:0000256" key="1">
    <source>
        <dbReference type="ARBA" id="ARBA00001966"/>
    </source>
</evidence>
<accession>A0A1G2E3V6</accession>
<dbReference type="InterPro" id="IPR058240">
    <property type="entry name" value="rSAM_sf"/>
</dbReference>
<dbReference type="InterPro" id="IPR006638">
    <property type="entry name" value="Elp3/MiaA/NifB-like_rSAM"/>
</dbReference>
<dbReference type="SUPFAM" id="SSF102114">
    <property type="entry name" value="Radical SAM enzymes"/>
    <property type="match status" value="1"/>
</dbReference>